<name>A0A2U0SIJ6_9SPHN</name>
<keyword evidence="2" id="KW-1185">Reference proteome</keyword>
<protein>
    <submittedName>
        <fullName evidence="1">Uncharacterized protein</fullName>
    </submittedName>
</protein>
<accession>A0A2U0SIJ6</accession>
<dbReference type="Proteomes" id="UP000245890">
    <property type="component" value="Unassembled WGS sequence"/>
</dbReference>
<reference evidence="1 2" key="1">
    <citation type="submission" date="2018-05" db="EMBL/GenBank/DDBJ databases">
        <title>Description of Sphingomonas pokkalii sp nov, isolated from the rhizosphere of saline tolerant pokkali rice and its draft genome analysis.</title>
        <authorList>
            <person name="Menon R."/>
            <person name="Kumari S."/>
            <person name="Rameshkumar N."/>
        </authorList>
    </citation>
    <scope>NUCLEOTIDE SEQUENCE [LARGE SCALE GENOMIC DNA]</scope>
    <source>
        <strain evidence="1 2">L3B27</strain>
    </source>
</reference>
<comment type="caution">
    <text evidence="1">The sequence shown here is derived from an EMBL/GenBank/DDBJ whole genome shotgun (WGS) entry which is preliminary data.</text>
</comment>
<dbReference type="EMBL" id="QENQ01000001">
    <property type="protein sequence ID" value="PVX31174.1"/>
    <property type="molecule type" value="Genomic_DNA"/>
</dbReference>
<sequence>MTSIASTTPIERIARVIAAEMLSPNAEGAGDLGRPVSEIVDTIWPRETERALAVLRTLREATPAMIRAGEAAGGDPAGIWSAMVNAAIAERPPSID</sequence>
<evidence type="ECO:0000313" key="1">
    <source>
        <dbReference type="EMBL" id="PVX31174.1"/>
    </source>
</evidence>
<proteinExistence type="predicted"/>
<organism evidence="1 2">
    <name type="scientific">Sphingomonas pokkalii</name>
    <dbReference type="NCBI Taxonomy" id="2175090"/>
    <lineage>
        <taxon>Bacteria</taxon>
        <taxon>Pseudomonadati</taxon>
        <taxon>Pseudomonadota</taxon>
        <taxon>Alphaproteobacteria</taxon>
        <taxon>Sphingomonadales</taxon>
        <taxon>Sphingomonadaceae</taxon>
        <taxon>Sphingomonas</taxon>
    </lineage>
</organism>
<dbReference type="AlphaFoldDB" id="A0A2U0SIJ6"/>
<dbReference type="OrthoDB" id="7450571at2"/>
<evidence type="ECO:0000313" key="2">
    <source>
        <dbReference type="Proteomes" id="UP000245890"/>
    </source>
</evidence>
<gene>
    <name evidence="1" type="ORF">DD559_19025</name>
</gene>
<dbReference type="RefSeq" id="WP_116470561.1">
    <property type="nucleotide sequence ID" value="NZ_QENQ01000001.1"/>
</dbReference>